<keyword evidence="2" id="KW-1185">Reference proteome</keyword>
<gene>
    <name evidence="1" type="ORF">DI396_00620</name>
</gene>
<name>A0A2V4MRJ7_9RHOB</name>
<dbReference type="RefSeq" id="WP_110794242.1">
    <property type="nucleotide sequence ID" value="NZ_KZ826481.1"/>
</dbReference>
<organism evidence="1 2">
    <name type="scientific">Litorivita pollutaquae</name>
    <dbReference type="NCBI Taxonomy" id="2200892"/>
    <lineage>
        <taxon>Bacteria</taxon>
        <taxon>Pseudomonadati</taxon>
        <taxon>Pseudomonadota</taxon>
        <taxon>Alphaproteobacteria</taxon>
        <taxon>Rhodobacterales</taxon>
        <taxon>Paracoccaceae</taxon>
        <taxon>Litorivita</taxon>
    </lineage>
</organism>
<comment type="caution">
    <text evidence="1">The sequence shown here is derived from an EMBL/GenBank/DDBJ whole genome shotgun (WGS) entry which is preliminary data.</text>
</comment>
<dbReference type="AlphaFoldDB" id="A0A2V4MRJ7"/>
<dbReference type="Proteomes" id="UP000248012">
    <property type="component" value="Unassembled WGS sequence"/>
</dbReference>
<proteinExistence type="predicted"/>
<dbReference type="OrthoDB" id="154708at2"/>
<accession>A0A2V4MRJ7</accession>
<evidence type="ECO:0000313" key="2">
    <source>
        <dbReference type="Proteomes" id="UP000248012"/>
    </source>
</evidence>
<protein>
    <submittedName>
        <fullName evidence="1">Uncharacterized protein</fullName>
    </submittedName>
</protein>
<reference evidence="1 2" key="1">
    <citation type="submission" date="2018-05" db="EMBL/GenBank/DDBJ databases">
        <title>Oceanovita maritima gen. nov., sp. nov., a marine bacterium in the family Rhodobacteraceae isolated from surface seawater of Lundu port Xiamen, China.</title>
        <authorList>
            <person name="Hetharua B.H."/>
            <person name="Min D."/>
            <person name="Liao H."/>
            <person name="Tian Y."/>
        </authorList>
    </citation>
    <scope>NUCLEOTIDE SEQUENCE [LARGE SCALE GENOMIC DNA]</scope>
    <source>
        <strain evidence="1 2">FSX-11</strain>
    </source>
</reference>
<sequence length="154" mass="16527">MALSFDAGDAFAIDKEAGVPCPNLDIDHRCTIHNTLTKDGFSGCVAFDCLGAGQRVSRDIFDAKSWQDHPALLRPMIDALRQMRQVQSMRQLLTSAAALPLSAPQEAMRQNLLFRIAPALTDAAALGEIETGPLPAAVGDFLQTLRPAAAGLRK</sequence>
<evidence type="ECO:0000313" key="1">
    <source>
        <dbReference type="EMBL" id="PYC49405.1"/>
    </source>
</evidence>
<dbReference type="EMBL" id="QFVT01000001">
    <property type="protein sequence ID" value="PYC49405.1"/>
    <property type="molecule type" value="Genomic_DNA"/>
</dbReference>